<evidence type="ECO:0000256" key="3">
    <source>
        <dbReference type="ARBA" id="ARBA00023082"/>
    </source>
</evidence>
<dbReference type="Gene3D" id="1.10.10.10">
    <property type="entry name" value="Winged helix-like DNA-binding domain superfamily/Winged helix DNA-binding domain"/>
    <property type="match status" value="1"/>
</dbReference>
<dbReference type="Gene3D" id="1.10.1740.10">
    <property type="match status" value="1"/>
</dbReference>
<dbReference type="RefSeq" id="WP_243333099.1">
    <property type="nucleotide sequence ID" value="NZ_AP027081.1"/>
</dbReference>
<evidence type="ECO:0000313" key="7">
    <source>
        <dbReference type="EMBL" id="BDU77557.1"/>
    </source>
</evidence>
<feature type="domain" description="RNA polymerase sigma factor 70 region 4 type 2" evidence="6">
    <location>
        <begin position="129"/>
        <end position="179"/>
    </location>
</feature>
<keyword evidence="3" id="KW-0731">Sigma factor</keyword>
<evidence type="ECO:0000259" key="6">
    <source>
        <dbReference type="Pfam" id="PF08281"/>
    </source>
</evidence>
<comment type="similarity">
    <text evidence="1">Belongs to the sigma-70 factor family. ECF subfamily.</text>
</comment>
<dbReference type="InterPro" id="IPR007627">
    <property type="entry name" value="RNA_pol_sigma70_r2"/>
</dbReference>
<keyword evidence="2" id="KW-0805">Transcription regulation</keyword>
<dbReference type="InterPro" id="IPR036388">
    <property type="entry name" value="WH-like_DNA-bd_sf"/>
</dbReference>
<dbReference type="SUPFAM" id="SSF88659">
    <property type="entry name" value="Sigma3 and sigma4 domains of RNA polymerase sigma factors"/>
    <property type="match status" value="1"/>
</dbReference>
<proteinExistence type="inferred from homology"/>
<dbReference type="SUPFAM" id="SSF88946">
    <property type="entry name" value="Sigma2 domain of RNA polymerase sigma factors"/>
    <property type="match status" value="1"/>
</dbReference>
<evidence type="ECO:0000259" key="5">
    <source>
        <dbReference type="Pfam" id="PF04542"/>
    </source>
</evidence>
<dbReference type="PANTHER" id="PTHR43133">
    <property type="entry name" value="RNA POLYMERASE ECF-TYPE SIGMA FACTO"/>
    <property type="match status" value="1"/>
</dbReference>
<protein>
    <submittedName>
        <fullName evidence="7">RNA polymerase sigma factor</fullName>
    </submittedName>
</protein>
<gene>
    <name evidence="7" type="ORF">METESE_25150</name>
</gene>
<dbReference type="EMBL" id="AP027081">
    <property type="protein sequence ID" value="BDU77557.1"/>
    <property type="molecule type" value="Genomic_DNA"/>
</dbReference>
<keyword evidence="8" id="KW-1185">Reference proteome</keyword>
<dbReference type="PANTHER" id="PTHR43133:SF62">
    <property type="entry name" value="RNA POLYMERASE SIGMA FACTOR SIGZ"/>
    <property type="match status" value="1"/>
</dbReference>
<keyword evidence="4" id="KW-0804">Transcription</keyword>
<dbReference type="GO" id="GO:0003677">
    <property type="term" value="F:DNA binding"/>
    <property type="evidence" value="ECO:0007669"/>
    <property type="project" value="InterPro"/>
</dbReference>
<dbReference type="Proteomes" id="UP001228113">
    <property type="component" value="Chromosome"/>
</dbReference>
<evidence type="ECO:0000256" key="2">
    <source>
        <dbReference type="ARBA" id="ARBA00023015"/>
    </source>
</evidence>
<dbReference type="CDD" id="cd06171">
    <property type="entry name" value="Sigma70_r4"/>
    <property type="match status" value="1"/>
</dbReference>
<evidence type="ECO:0000256" key="4">
    <source>
        <dbReference type="ARBA" id="ARBA00023163"/>
    </source>
</evidence>
<dbReference type="InterPro" id="IPR013324">
    <property type="entry name" value="RNA_pol_sigma_r3/r4-like"/>
</dbReference>
<dbReference type="InterPro" id="IPR039425">
    <property type="entry name" value="RNA_pol_sigma-70-like"/>
</dbReference>
<name>A0AA48KER8_9BACT</name>
<feature type="domain" description="RNA polymerase sigma-70 region 2" evidence="5">
    <location>
        <begin position="33"/>
        <end position="102"/>
    </location>
</feature>
<organism evidence="7 8">
    <name type="scientific">Mesoterricola sediminis</name>
    <dbReference type="NCBI Taxonomy" id="2927980"/>
    <lineage>
        <taxon>Bacteria</taxon>
        <taxon>Pseudomonadati</taxon>
        <taxon>Acidobacteriota</taxon>
        <taxon>Holophagae</taxon>
        <taxon>Holophagales</taxon>
        <taxon>Holophagaceae</taxon>
        <taxon>Mesoterricola</taxon>
    </lineage>
</organism>
<dbReference type="KEGG" id="msea:METESE_25150"/>
<dbReference type="GO" id="GO:0016987">
    <property type="term" value="F:sigma factor activity"/>
    <property type="evidence" value="ECO:0007669"/>
    <property type="project" value="UniProtKB-KW"/>
</dbReference>
<dbReference type="InterPro" id="IPR013249">
    <property type="entry name" value="RNA_pol_sigma70_r4_t2"/>
</dbReference>
<dbReference type="Pfam" id="PF04542">
    <property type="entry name" value="Sigma70_r2"/>
    <property type="match status" value="1"/>
</dbReference>
<dbReference type="GO" id="GO:0006352">
    <property type="term" value="P:DNA-templated transcription initiation"/>
    <property type="evidence" value="ECO:0007669"/>
    <property type="project" value="InterPro"/>
</dbReference>
<dbReference type="Pfam" id="PF08281">
    <property type="entry name" value="Sigma70_r4_2"/>
    <property type="match status" value="1"/>
</dbReference>
<reference evidence="7" key="1">
    <citation type="journal article" date="2023" name="Int. J. Syst. Evol. Microbiol.">
        <title>Mesoterricola silvestris gen. nov., sp. nov., Mesoterricola sediminis sp. nov., Geothrix oryzae sp. nov., Geothrix edaphica sp. nov., Geothrix rubra sp. nov., and Geothrix limicola sp. nov., six novel members of Acidobacteriota isolated from soils.</title>
        <authorList>
            <person name="Itoh H."/>
            <person name="Sugisawa Y."/>
            <person name="Mise K."/>
            <person name="Xu Z."/>
            <person name="Kuniyasu M."/>
            <person name="Ushijima N."/>
            <person name="Kawano K."/>
            <person name="Kobayashi E."/>
            <person name="Shiratori Y."/>
            <person name="Masuda Y."/>
            <person name="Senoo K."/>
        </authorList>
    </citation>
    <scope>NUCLEOTIDE SEQUENCE</scope>
    <source>
        <strain evidence="7">W786</strain>
    </source>
</reference>
<dbReference type="InterPro" id="IPR013325">
    <property type="entry name" value="RNA_pol_sigma_r2"/>
</dbReference>
<evidence type="ECO:0000256" key="1">
    <source>
        <dbReference type="ARBA" id="ARBA00010641"/>
    </source>
</evidence>
<dbReference type="AlphaFoldDB" id="A0AA48KER8"/>
<sequence>MTHRPEPAAHAGPSDEQLLARIAVQDAEALAELFHRYGSRVLAYVRAMAPGAFPHEDAVQEIFLALWQKAGLFAPQEDGGAAGWIFTVTRHKVFDIQRSLGRVRETGGLDLEFLGGAHGEGDPTLAPSIHKALAMLPDDQLTPLRLAYFGDLSYDETARMLGLPVGTVKTRIRAGLRALRGLVLGREKP</sequence>
<accession>A0AA48KER8</accession>
<evidence type="ECO:0000313" key="8">
    <source>
        <dbReference type="Proteomes" id="UP001228113"/>
    </source>
</evidence>